<organism evidence="3 4">
    <name type="scientific">Macrostomum lignano</name>
    <dbReference type="NCBI Taxonomy" id="282301"/>
    <lineage>
        <taxon>Eukaryota</taxon>
        <taxon>Metazoa</taxon>
        <taxon>Spiralia</taxon>
        <taxon>Lophotrochozoa</taxon>
        <taxon>Platyhelminthes</taxon>
        <taxon>Rhabditophora</taxon>
        <taxon>Macrostomorpha</taxon>
        <taxon>Macrostomida</taxon>
        <taxon>Macrostomidae</taxon>
        <taxon>Macrostomum</taxon>
    </lineage>
</organism>
<reference evidence="3 4" key="1">
    <citation type="submission" date="2017-06" db="EMBL/GenBank/DDBJ databases">
        <title>A platform for efficient transgenesis in Macrostomum lignano, a flatworm model organism for stem cell research.</title>
        <authorList>
            <person name="Berezikov E."/>
        </authorList>
    </citation>
    <scope>NUCLEOTIDE SEQUENCE [LARGE SCALE GENOMIC DNA]</scope>
    <source>
        <strain evidence="3">DV1</strain>
        <tissue evidence="3">Whole organism</tissue>
    </source>
</reference>
<evidence type="ECO:0000313" key="4">
    <source>
        <dbReference type="Proteomes" id="UP000215902"/>
    </source>
</evidence>
<evidence type="ECO:0000256" key="1">
    <source>
        <dbReference type="SAM" id="Coils"/>
    </source>
</evidence>
<keyword evidence="1" id="KW-0175">Coiled coil</keyword>
<sequence>MAANSDEDNKIPCKLHVLARLKRIHRDDEGRETDREISIEVGTNKNNVKTKKMTCTASESDKNFAKWNTSEPTKHKPLEVNFLLSRKEANKSKKTNKGDIYFKEVTFEIFEKINKVKTRDADANAEEDKSAAQRTLLLKREFKPKFMHNITEFILYISEETDQIVCTPVLPVRLLISCTSESLSSYPLEITKKPVTSSFGGVDCLNAEFLLRVDRISSQLKTFDGEDLCIGINGSNYSVILKVQSFELFRHYYIFHLQIGSDRTTKVTPPSVARIELNFTVTTAQLEINEELYLVASWLNSNEIKMKTSEHRNPDGRTKLTCCARTFVTLPEKSGNMKNEILKTLTDDQPLEFKLKIRRTTTTNTTTDTTATTATTTTTTKDKEYPKKQLNLAAGIEPGILTYNIYMKELDVDPIVTPYMPTYQLPREQILQYFHSLLRNVAGLSNYLLKDVKTKYAQRLVPQVRLDGGYDIRYHASRPYEIHDIWKLTSGEIVEVSAIEYCSQLGLKPEHAEKTTKAIRSEVIGFLTSAYKERENEVFEDLRQMLRDFKFQPKEKDQPTNEESKEYFQAIIKAGKSLRISAKRSEISDERIDLMMQKAAAIVRGRLEAFLVSPEFNRLTSKHYGEFRRHLDAAGVWFAFLMLLHDGTPDLQLNLPLVEDFDVDLTGIPLKMNHMPRDGILWYFYSVLNGQFSDKVPEWFRKFAAIKKIFAQPLVPKITIEGEYDGRWKRDELLENMIWGEDNKDVKDLPCALQRSDHAFEKLKEVFEKKEEEIYQLTEEAEDINDPETLKKLLNKLAEKATALSYLEVRLKAIVRGRCESLLVNPQLSHHDKESEGVWKKEIGTIGLWFCLYVFCCAKNEVPRCTILIALNAHFKNHRGVYTAILIAACACALLYWKS</sequence>
<feature type="coiled-coil region" evidence="1">
    <location>
        <begin position="753"/>
        <end position="780"/>
    </location>
</feature>
<keyword evidence="2" id="KW-1133">Transmembrane helix</keyword>
<proteinExistence type="predicted"/>
<evidence type="ECO:0000256" key="2">
    <source>
        <dbReference type="SAM" id="Phobius"/>
    </source>
</evidence>
<gene>
    <name evidence="3" type="ORF">BOX15_Mlig023762g1</name>
</gene>
<dbReference type="Proteomes" id="UP000215902">
    <property type="component" value="Unassembled WGS sequence"/>
</dbReference>
<keyword evidence="2" id="KW-0812">Transmembrane</keyword>
<keyword evidence="4" id="KW-1185">Reference proteome</keyword>
<name>A0A267G922_9PLAT</name>
<keyword evidence="2" id="KW-0472">Membrane</keyword>
<dbReference type="EMBL" id="NIVC01000465">
    <property type="protein sequence ID" value="PAA82511.1"/>
    <property type="molecule type" value="Genomic_DNA"/>
</dbReference>
<protein>
    <submittedName>
        <fullName evidence="3">Uncharacterized protein</fullName>
    </submittedName>
</protein>
<dbReference type="AlphaFoldDB" id="A0A267G922"/>
<comment type="caution">
    <text evidence="3">The sequence shown here is derived from an EMBL/GenBank/DDBJ whole genome shotgun (WGS) entry which is preliminary data.</text>
</comment>
<accession>A0A267G922</accession>
<evidence type="ECO:0000313" key="3">
    <source>
        <dbReference type="EMBL" id="PAA82511.1"/>
    </source>
</evidence>
<feature type="transmembrane region" description="Helical" evidence="2">
    <location>
        <begin position="880"/>
        <end position="897"/>
    </location>
</feature>